<keyword evidence="3" id="KW-1185">Reference proteome</keyword>
<feature type="chain" id="PRO_5045036426" description="Lipoprotein" evidence="1">
    <location>
        <begin position="20"/>
        <end position="49"/>
    </location>
</feature>
<evidence type="ECO:0000313" key="3">
    <source>
        <dbReference type="Proteomes" id="UP001354989"/>
    </source>
</evidence>
<reference evidence="2 3" key="1">
    <citation type="submission" date="2021-12" db="EMBL/GenBank/DDBJ databases">
        <title>Genome sequencing of bacteria with rrn-lacking chromosome and rrn-plasmid.</title>
        <authorList>
            <person name="Anda M."/>
            <person name="Iwasaki W."/>
        </authorList>
    </citation>
    <scope>NUCLEOTIDE SEQUENCE [LARGE SCALE GENOMIC DNA]</scope>
    <source>
        <strain evidence="2 3">NBRC 101262</strain>
    </source>
</reference>
<keyword evidence="1" id="KW-0732">Signal</keyword>
<feature type="signal peptide" evidence="1">
    <location>
        <begin position="1"/>
        <end position="19"/>
    </location>
</feature>
<evidence type="ECO:0000256" key="1">
    <source>
        <dbReference type="SAM" id="SignalP"/>
    </source>
</evidence>
<proteinExistence type="predicted"/>
<name>A0ABN6L8H6_9BACT</name>
<dbReference type="Proteomes" id="UP001354989">
    <property type="component" value="Chromosome"/>
</dbReference>
<dbReference type="EMBL" id="AP025292">
    <property type="protein sequence ID" value="BDC99479.1"/>
    <property type="molecule type" value="Genomic_DNA"/>
</dbReference>
<evidence type="ECO:0008006" key="4">
    <source>
        <dbReference type="Google" id="ProtNLM"/>
    </source>
</evidence>
<gene>
    <name evidence="2" type="ORF">PEPS_17600</name>
</gene>
<organism evidence="2 3">
    <name type="scientific">Persicobacter psychrovividus</name>
    <dbReference type="NCBI Taxonomy" id="387638"/>
    <lineage>
        <taxon>Bacteria</taxon>
        <taxon>Pseudomonadati</taxon>
        <taxon>Bacteroidota</taxon>
        <taxon>Cytophagia</taxon>
        <taxon>Cytophagales</taxon>
        <taxon>Persicobacteraceae</taxon>
        <taxon>Persicobacter</taxon>
    </lineage>
</organism>
<dbReference type="PROSITE" id="PS51257">
    <property type="entry name" value="PROKAR_LIPOPROTEIN"/>
    <property type="match status" value="1"/>
</dbReference>
<evidence type="ECO:0000313" key="2">
    <source>
        <dbReference type="EMBL" id="BDC99479.1"/>
    </source>
</evidence>
<accession>A0ABN6L8H6</accession>
<protein>
    <recommendedName>
        <fullName evidence="4">Lipoprotein</fullName>
    </recommendedName>
</protein>
<dbReference type="RefSeq" id="WP_332919006.1">
    <property type="nucleotide sequence ID" value="NZ_AP025292.1"/>
</dbReference>
<sequence length="49" mass="5506">MKLKLFALVLVLSSMGACTQYTCPTYSKVKKEKPAQQVERTSNQEDVNV</sequence>